<dbReference type="Pfam" id="PF00392">
    <property type="entry name" value="GntR"/>
    <property type="match status" value="1"/>
</dbReference>
<dbReference type="GO" id="GO:0030170">
    <property type="term" value="F:pyridoxal phosphate binding"/>
    <property type="evidence" value="ECO:0007669"/>
    <property type="project" value="InterPro"/>
</dbReference>
<dbReference type="OrthoDB" id="9808770at2"/>
<dbReference type="InterPro" id="IPR051446">
    <property type="entry name" value="HTH_trans_reg/aminotransferase"/>
</dbReference>
<dbReference type="Gene3D" id="3.40.640.10">
    <property type="entry name" value="Type I PLP-dependent aspartate aminotransferase-like (Major domain)"/>
    <property type="match status" value="1"/>
</dbReference>
<dbReference type="InterPro" id="IPR036390">
    <property type="entry name" value="WH_DNA-bd_sf"/>
</dbReference>
<dbReference type="PANTHER" id="PTHR46577:SF2">
    <property type="entry name" value="TRANSCRIPTIONAL REGULATORY PROTEIN"/>
    <property type="match status" value="1"/>
</dbReference>
<keyword evidence="5" id="KW-0804">Transcription</keyword>
<dbReference type="EMBL" id="FMWG01000004">
    <property type="protein sequence ID" value="SCZ61104.1"/>
    <property type="molecule type" value="Genomic_DNA"/>
</dbReference>
<reference evidence="7 8" key="1">
    <citation type="submission" date="2016-10" db="EMBL/GenBank/DDBJ databases">
        <authorList>
            <person name="de Groot N.N."/>
        </authorList>
    </citation>
    <scope>NUCLEOTIDE SEQUENCE [LARGE SCALE GENOMIC DNA]</scope>
    <source>
        <strain evidence="7 8">U95</strain>
    </source>
</reference>
<dbReference type="GO" id="GO:0003677">
    <property type="term" value="F:DNA binding"/>
    <property type="evidence" value="ECO:0007669"/>
    <property type="project" value="UniProtKB-KW"/>
</dbReference>
<dbReference type="Pfam" id="PF00155">
    <property type="entry name" value="Aminotran_1_2"/>
    <property type="match status" value="1"/>
</dbReference>
<dbReference type="InterPro" id="IPR015422">
    <property type="entry name" value="PyrdxlP-dep_Trfase_small"/>
</dbReference>
<keyword evidence="8" id="KW-1185">Reference proteome</keyword>
<accession>A0A1G5QH35</accession>
<dbReference type="PROSITE" id="PS50949">
    <property type="entry name" value="HTH_GNTR"/>
    <property type="match status" value="1"/>
</dbReference>
<proteinExistence type="inferred from homology"/>
<keyword evidence="3" id="KW-0805">Transcription regulation</keyword>
<dbReference type="AlphaFoldDB" id="A0A1G5QH35"/>
<evidence type="ECO:0000256" key="3">
    <source>
        <dbReference type="ARBA" id="ARBA00023015"/>
    </source>
</evidence>
<dbReference type="CDD" id="cd07377">
    <property type="entry name" value="WHTH_GntR"/>
    <property type="match status" value="1"/>
</dbReference>
<dbReference type="InterPro" id="IPR000524">
    <property type="entry name" value="Tscrpt_reg_HTH_GntR"/>
</dbReference>
<keyword evidence="4" id="KW-0238">DNA-binding</keyword>
<comment type="similarity">
    <text evidence="1">In the C-terminal section; belongs to the class-I pyridoxal-phosphate-dependent aminotransferase family.</text>
</comment>
<protein>
    <submittedName>
        <fullName evidence="7">Transcriptional regulator, GntR family</fullName>
    </submittedName>
</protein>
<dbReference type="Gene3D" id="3.90.1150.10">
    <property type="entry name" value="Aspartate Aminotransferase, domain 1"/>
    <property type="match status" value="1"/>
</dbReference>
<dbReference type="Proteomes" id="UP000198767">
    <property type="component" value="Unassembled WGS sequence"/>
</dbReference>
<gene>
    <name evidence="7" type="ORF">SAMN04488118_104199</name>
</gene>
<evidence type="ECO:0000256" key="4">
    <source>
        <dbReference type="ARBA" id="ARBA00023125"/>
    </source>
</evidence>
<keyword evidence="2" id="KW-0663">Pyridoxal phosphate</keyword>
<dbReference type="Gene3D" id="1.10.10.10">
    <property type="entry name" value="Winged helix-like DNA-binding domain superfamily/Winged helix DNA-binding domain"/>
    <property type="match status" value="1"/>
</dbReference>
<dbReference type="PANTHER" id="PTHR46577">
    <property type="entry name" value="HTH-TYPE TRANSCRIPTIONAL REGULATORY PROTEIN GABR"/>
    <property type="match status" value="1"/>
</dbReference>
<evidence type="ECO:0000256" key="5">
    <source>
        <dbReference type="ARBA" id="ARBA00023163"/>
    </source>
</evidence>
<dbReference type="InterPro" id="IPR015421">
    <property type="entry name" value="PyrdxlP-dep_Trfase_major"/>
</dbReference>
<feature type="domain" description="HTH gntR-type" evidence="6">
    <location>
        <begin position="10"/>
        <end position="78"/>
    </location>
</feature>
<dbReference type="InterPro" id="IPR036388">
    <property type="entry name" value="WH-like_DNA-bd_sf"/>
</dbReference>
<evidence type="ECO:0000259" key="6">
    <source>
        <dbReference type="PROSITE" id="PS50949"/>
    </source>
</evidence>
<dbReference type="InterPro" id="IPR015424">
    <property type="entry name" value="PyrdxlP-dep_Trfase"/>
</dbReference>
<dbReference type="CDD" id="cd00609">
    <property type="entry name" value="AAT_like"/>
    <property type="match status" value="1"/>
</dbReference>
<organism evidence="7 8">
    <name type="scientific">Epibacterium ulvae</name>
    <dbReference type="NCBI Taxonomy" id="1156985"/>
    <lineage>
        <taxon>Bacteria</taxon>
        <taxon>Pseudomonadati</taxon>
        <taxon>Pseudomonadota</taxon>
        <taxon>Alphaproteobacteria</taxon>
        <taxon>Rhodobacterales</taxon>
        <taxon>Roseobacteraceae</taxon>
        <taxon>Epibacterium</taxon>
    </lineage>
</organism>
<dbReference type="GO" id="GO:0003700">
    <property type="term" value="F:DNA-binding transcription factor activity"/>
    <property type="evidence" value="ECO:0007669"/>
    <property type="project" value="InterPro"/>
</dbReference>
<name>A0A1G5QH35_9RHOB</name>
<evidence type="ECO:0000256" key="1">
    <source>
        <dbReference type="ARBA" id="ARBA00005384"/>
    </source>
</evidence>
<evidence type="ECO:0000313" key="8">
    <source>
        <dbReference type="Proteomes" id="UP000198767"/>
    </source>
</evidence>
<evidence type="ECO:0000313" key="7">
    <source>
        <dbReference type="EMBL" id="SCZ61104.1"/>
    </source>
</evidence>
<dbReference type="SUPFAM" id="SSF53383">
    <property type="entry name" value="PLP-dependent transferases"/>
    <property type="match status" value="1"/>
</dbReference>
<dbReference type="InterPro" id="IPR004839">
    <property type="entry name" value="Aminotransferase_I/II_large"/>
</dbReference>
<dbReference type="RefSeq" id="WP_090217951.1">
    <property type="nucleotide sequence ID" value="NZ_FMWG01000004.1"/>
</dbReference>
<sequence>MTPQKTSKKKFRWQILVDWVTKQIDSGGLKNGDILPSLRKLAEQFDVSLATAQRAVWQLEQLGVLQTIPRVGSMIVAKPSQEAAFNFSGLDVDVDMDVAAMLAKASLPSMVTLGSAVLDKSLSADPVLRRCLTSVAKNSDVISKFVPPPGDIRLRQVIAGQMVTRGVICAPDDIIITAGDTVALELSLTALGKPKGIVIVEDPTYFGILQAIEHTGMKALPVKTDPKTGIDTEVVAAALEQKGVAAIFLNPTLQNPRGFTMPREKREFLAELSQKHDVPIIEDDVFADLVEREHRVDAIKSFAAENVIYCSSFTKTIAPGFRVGWCIPGKYKSSILAQMFGRNLSVSSLPQAVLVDFFLKGYHKNHLETLRQNIATSANKFAHLVNEAFPKGTVYHPPAGGFVHWVELPNSIDLAEFHTEIERSGIVMAPARIFSLTGQYNSGLRFCLTSKMTPALVRNITRLGELAKKFDRNT</sequence>
<dbReference type="STRING" id="1156985.SAMN04488118_104199"/>
<dbReference type="SMART" id="SM00345">
    <property type="entry name" value="HTH_GNTR"/>
    <property type="match status" value="1"/>
</dbReference>
<evidence type="ECO:0000256" key="2">
    <source>
        <dbReference type="ARBA" id="ARBA00022898"/>
    </source>
</evidence>
<dbReference type="SUPFAM" id="SSF46785">
    <property type="entry name" value="Winged helix' DNA-binding domain"/>
    <property type="match status" value="1"/>
</dbReference>